<dbReference type="AlphaFoldDB" id="A0A9D0ZYS4"/>
<keyword evidence="1" id="KW-0472">Membrane</keyword>
<keyword evidence="1" id="KW-1133">Transmembrane helix</keyword>
<accession>A0A9D0ZYS4</accession>
<evidence type="ECO:0000256" key="1">
    <source>
        <dbReference type="SAM" id="Phobius"/>
    </source>
</evidence>
<gene>
    <name evidence="2" type="ORF">IAB26_15000</name>
</gene>
<comment type="caution">
    <text evidence="2">The sequence shown here is derived from an EMBL/GenBank/DDBJ whole genome shotgun (WGS) entry which is preliminary data.</text>
</comment>
<dbReference type="InterPro" id="IPR006938">
    <property type="entry name" value="DUF624"/>
</dbReference>
<reference evidence="2" key="2">
    <citation type="journal article" date="2021" name="PeerJ">
        <title>Extensive microbial diversity within the chicken gut microbiome revealed by metagenomics and culture.</title>
        <authorList>
            <person name="Gilroy R."/>
            <person name="Ravi A."/>
            <person name="Getino M."/>
            <person name="Pursley I."/>
            <person name="Horton D.L."/>
            <person name="Alikhan N.F."/>
            <person name="Baker D."/>
            <person name="Gharbi K."/>
            <person name="Hall N."/>
            <person name="Watson M."/>
            <person name="Adriaenssens E.M."/>
            <person name="Foster-Nyarko E."/>
            <person name="Jarju S."/>
            <person name="Secka A."/>
            <person name="Antonio M."/>
            <person name="Oren A."/>
            <person name="Chaudhuri R.R."/>
            <person name="La Ragione R."/>
            <person name="Hildebrand F."/>
            <person name="Pallen M.J."/>
        </authorList>
    </citation>
    <scope>NUCLEOTIDE SEQUENCE</scope>
    <source>
        <strain evidence="2">ChiSjej3B21-11622</strain>
    </source>
</reference>
<dbReference type="Proteomes" id="UP000886886">
    <property type="component" value="Unassembled WGS sequence"/>
</dbReference>
<evidence type="ECO:0000313" key="2">
    <source>
        <dbReference type="EMBL" id="HIQ97855.1"/>
    </source>
</evidence>
<evidence type="ECO:0000313" key="3">
    <source>
        <dbReference type="Proteomes" id="UP000886886"/>
    </source>
</evidence>
<feature type="transmembrane region" description="Helical" evidence="1">
    <location>
        <begin position="175"/>
        <end position="198"/>
    </location>
</feature>
<feature type="transmembrane region" description="Helical" evidence="1">
    <location>
        <begin position="22"/>
        <end position="46"/>
    </location>
</feature>
<sequence length="216" mass="24399">MDRFFNQDSPLYRFLNRLGDLILLNLLFIVTSIPLVTIGASLSALYTVTLKGVRKEDSYIVRSYFAAFKENFKKATCLWLLLAAVWLVLGIDVFVIAKRNGPLVFMGGVFGVIWLLITIYAFALQARFENSVRNTILNSLVAGVKFLPYTIQILGILVFSPILMVLLAVFSPTLLGWFCSLFLFVGFSGVAWCSSFLYRKVFDRLMEFDQSAQQQG</sequence>
<dbReference type="EMBL" id="DVFT01000222">
    <property type="protein sequence ID" value="HIQ97855.1"/>
    <property type="molecule type" value="Genomic_DNA"/>
</dbReference>
<feature type="transmembrane region" description="Helical" evidence="1">
    <location>
        <begin position="146"/>
        <end position="169"/>
    </location>
</feature>
<protein>
    <submittedName>
        <fullName evidence="2">YesL family protein</fullName>
    </submittedName>
</protein>
<dbReference type="Pfam" id="PF04854">
    <property type="entry name" value="DUF624"/>
    <property type="match status" value="1"/>
</dbReference>
<keyword evidence="1" id="KW-0812">Transmembrane</keyword>
<organism evidence="2 3">
    <name type="scientific">Candidatus Limivivens merdigallinarum</name>
    <dbReference type="NCBI Taxonomy" id="2840859"/>
    <lineage>
        <taxon>Bacteria</taxon>
        <taxon>Bacillati</taxon>
        <taxon>Bacillota</taxon>
        <taxon>Clostridia</taxon>
        <taxon>Lachnospirales</taxon>
        <taxon>Lachnospiraceae</taxon>
        <taxon>Lachnospiraceae incertae sedis</taxon>
        <taxon>Candidatus Limivivens</taxon>
    </lineage>
</organism>
<proteinExistence type="predicted"/>
<feature type="transmembrane region" description="Helical" evidence="1">
    <location>
        <begin position="103"/>
        <end position="125"/>
    </location>
</feature>
<feature type="transmembrane region" description="Helical" evidence="1">
    <location>
        <begin position="77"/>
        <end position="97"/>
    </location>
</feature>
<name>A0A9D0ZYS4_9FIRM</name>
<reference evidence="2" key="1">
    <citation type="submission" date="2020-10" db="EMBL/GenBank/DDBJ databases">
        <authorList>
            <person name="Gilroy R."/>
        </authorList>
    </citation>
    <scope>NUCLEOTIDE SEQUENCE</scope>
    <source>
        <strain evidence="2">ChiSjej3B21-11622</strain>
    </source>
</reference>